<protein>
    <submittedName>
        <fullName evidence="2">Uncharacterized protein</fullName>
    </submittedName>
</protein>
<name>A8R826_9FIRM</name>
<sequence>MYRKTALYSLLGRWSGFFVYHFKQVILVIAYNSNLFK</sequence>
<feature type="transmembrane region" description="Helical" evidence="1">
    <location>
        <begin position="12"/>
        <end position="31"/>
    </location>
</feature>
<evidence type="ECO:0000313" key="2">
    <source>
        <dbReference type="EMBL" id="EDP12250.1"/>
    </source>
</evidence>
<gene>
    <name evidence="2" type="ORF">EUBDOL_00159</name>
</gene>
<dbReference type="EMBL" id="ABAW02000010">
    <property type="protein sequence ID" value="EDP12250.1"/>
    <property type="molecule type" value="Genomic_DNA"/>
</dbReference>
<proteinExistence type="predicted"/>
<keyword evidence="1" id="KW-0472">Membrane</keyword>
<evidence type="ECO:0000313" key="3">
    <source>
        <dbReference type="Proteomes" id="UP000004090"/>
    </source>
</evidence>
<accession>A8R826</accession>
<reference evidence="2 3" key="1">
    <citation type="submission" date="2007-09" db="EMBL/GenBank/DDBJ databases">
        <title>Draft genome sequence of Eubacterium dolichum (DSM 3991).</title>
        <authorList>
            <person name="Sudarsanam P."/>
            <person name="Ley R."/>
            <person name="Guruge J."/>
            <person name="Turnbaugh P.J."/>
            <person name="Mahowald M."/>
            <person name="Liep D."/>
            <person name="Gordon J."/>
        </authorList>
    </citation>
    <scope>NUCLEOTIDE SEQUENCE [LARGE SCALE GENOMIC DNA]</scope>
    <source>
        <strain evidence="2 3">DSM 3991</strain>
    </source>
</reference>
<evidence type="ECO:0000256" key="1">
    <source>
        <dbReference type="SAM" id="Phobius"/>
    </source>
</evidence>
<dbReference type="AlphaFoldDB" id="A8R826"/>
<dbReference type="Proteomes" id="UP000004090">
    <property type="component" value="Unassembled WGS sequence"/>
</dbReference>
<keyword evidence="1" id="KW-0812">Transmembrane</keyword>
<reference evidence="2 3" key="2">
    <citation type="submission" date="2007-09" db="EMBL/GenBank/DDBJ databases">
        <authorList>
            <person name="Fulton L."/>
            <person name="Clifton S."/>
            <person name="Fulton B."/>
            <person name="Xu J."/>
            <person name="Minx P."/>
            <person name="Pepin K.H."/>
            <person name="Johnson M."/>
            <person name="Thiruvilangam P."/>
            <person name="Bhonagiri V."/>
            <person name="Nash W.E."/>
            <person name="Mardis E.R."/>
            <person name="Wilson R.K."/>
        </authorList>
    </citation>
    <scope>NUCLEOTIDE SEQUENCE [LARGE SCALE GENOMIC DNA]</scope>
    <source>
        <strain evidence="2 3">DSM 3991</strain>
    </source>
</reference>
<keyword evidence="1" id="KW-1133">Transmembrane helix</keyword>
<dbReference type="HOGENOM" id="CLU_3343794_0_0_9"/>
<dbReference type="STRING" id="428127.EUBDOL_00159"/>
<comment type="caution">
    <text evidence="2">The sequence shown here is derived from an EMBL/GenBank/DDBJ whole genome shotgun (WGS) entry which is preliminary data.</text>
</comment>
<organism evidence="2 3">
    <name type="scientific">Amedibacillus dolichus DSM 3991</name>
    <dbReference type="NCBI Taxonomy" id="428127"/>
    <lineage>
        <taxon>Bacteria</taxon>
        <taxon>Bacillati</taxon>
        <taxon>Bacillota</taxon>
        <taxon>Erysipelotrichia</taxon>
        <taxon>Erysipelotrichales</taxon>
        <taxon>Erysipelotrichaceae</taxon>
        <taxon>Amedibacillus</taxon>
    </lineage>
</organism>